<sequence length="268" mass="29692">MQAVKTIESNIIDQWYLWTPSLSPGEPSEYNSMKIFDFPDVNDTATADEVNYSPQFNINGATTTSPFTHASTKRLSSNTAIIIAVISSVIGVVTVLCAGLWIRHIRQKKAKGNHPPRTMTTDAMRGSDMSHSQYIPLVLTPNKTHFAFTTRELPQEPGSRRSAEYETIFDEEAVKVGAQAQTPWSGSTVSTQVNRSTNSPRDNSRNVVFQDPESPTPKTRQLVPNSSDLLARFNAASELEDNDRNLVELSAGTPQQSRNNEPMTDPKH</sequence>
<feature type="region of interest" description="Disordered" evidence="1">
    <location>
        <begin position="236"/>
        <end position="268"/>
    </location>
</feature>
<accession>A0A3D8Q7C0</accession>
<feature type="transmembrane region" description="Helical" evidence="2">
    <location>
        <begin position="80"/>
        <end position="102"/>
    </location>
</feature>
<evidence type="ECO:0000256" key="1">
    <source>
        <dbReference type="SAM" id="MobiDB-lite"/>
    </source>
</evidence>
<keyword evidence="4" id="KW-1185">Reference proteome</keyword>
<feature type="region of interest" description="Disordered" evidence="1">
    <location>
        <begin position="177"/>
        <end position="222"/>
    </location>
</feature>
<dbReference type="Proteomes" id="UP000256328">
    <property type="component" value="Unassembled WGS sequence"/>
</dbReference>
<dbReference type="AlphaFoldDB" id="A0A3D8Q7C0"/>
<dbReference type="OrthoDB" id="5589325at2759"/>
<keyword evidence="2" id="KW-0812">Transmembrane</keyword>
<feature type="compositionally biased region" description="Polar residues" evidence="1">
    <location>
        <begin position="252"/>
        <end position="262"/>
    </location>
</feature>
<name>A0A3D8Q7C0_9HELO</name>
<protein>
    <submittedName>
        <fullName evidence="3">Uncharacterized protein</fullName>
    </submittedName>
</protein>
<dbReference type="EMBL" id="PDLN01000022">
    <property type="protein sequence ID" value="RDW57726.1"/>
    <property type="molecule type" value="Genomic_DNA"/>
</dbReference>
<keyword evidence="2" id="KW-0472">Membrane</keyword>
<keyword evidence="2" id="KW-1133">Transmembrane helix</keyword>
<evidence type="ECO:0000313" key="3">
    <source>
        <dbReference type="EMBL" id="RDW57726.1"/>
    </source>
</evidence>
<proteinExistence type="predicted"/>
<gene>
    <name evidence="3" type="ORF">BP5796_12527</name>
</gene>
<evidence type="ECO:0000313" key="4">
    <source>
        <dbReference type="Proteomes" id="UP000256328"/>
    </source>
</evidence>
<comment type="caution">
    <text evidence="3">The sequence shown here is derived from an EMBL/GenBank/DDBJ whole genome shotgun (WGS) entry which is preliminary data.</text>
</comment>
<reference evidence="3 4" key="1">
    <citation type="journal article" date="2018" name="IMA Fungus">
        <title>IMA Genome-F 9: Draft genome sequence of Annulohypoxylon stygium, Aspergillus mulundensis, Berkeleyomyces basicola (syn. Thielaviopsis basicola), Ceratocystis smalleyi, two Cercospora beticola strains, Coleophoma cylindrospora, Fusarium fracticaudum, Phialophora cf. hyalina, and Morchella septimelata.</title>
        <authorList>
            <person name="Wingfield B.D."/>
            <person name="Bills G.F."/>
            <person name="Dong Y."/>
            <person name="Huang W."/>
            <person name="Nel W.J."/>
            <person name="Swalarsk-Parry B.S."/>
            <person name="Vaghefi N."/>
            <person name="Wilken P.M."/>
            <person name="An Z."/>
            <person name="de Beer Z.W."/>
            <person name="De Vos L."/>
            <person name="Chen L."/>
            <person name="Duong T.A."/>
            <person name="Gao Y."/>
            <person name="Hammerbacher A."/>
            <person name="Kikkert J.R."/>
            <person name="Li Y."/>
            <person name="Li H."/>
            <person name="Li K."/>
            <person name="Li Q."/>
            <person name="Liu X."/>
            <person name="Ma X."/>
            <person name="Naidoo K."/>
            <person name="Pethybridge S.J."/>
            <person name="Sun J."/>
            <person name="Steenkamp E.T."/>
            <person name="van der Nest M.A."/>
            <person name="van Wyk S."/>
            <person name="Wingfield M.J."/>
            <person name="Xiong C."/>
            <person name="Yue Q."/>
            <person name="Zhang X."/>
        </authorList>
    </citation>
    <scope>NUCLEOTIDE SEQUENCE [LARGE SCALE GENOMIC DNA]</scope>
    <source>
        <strain evidence="3 4">BP5796</strain>
    </source>
</reference>
<organism evidence="3 4">
    <name type="scientific">Coleophoma crateriformis</name>
    <dbReference type="NCBI Taxonomy" id="565419"/>
    <lineage>
        <taxon>Eukaryota</taxon>
        <taxon>Fungi</taxon>
        <taxon>Dikarya</taxon>
        <taxon>Ascomycota</taxon>
        <taxon>Pezizomycotina</taxon>
        <taxon>Leotiomycetes</taxon>
        <taxon>Helotiales</taxon>
        <taxon>Dermateaceae</taxon>
        <taxon>Coleophoma</taxon>
    </lineage>
</organism>
<feature type="compositionally biased region" description="Polar residues" evidence="1">
    <location>
        <begin position="179"/>
        <end position="207"/>
    </location>
</feature>
<evidence type="ECO:0000256" key="2">
    <source>
        <dbReference type="SAM" id="Phobius"/>
    </source>
</evidence>